<gene>
    <name evidence="2" type="ORF">GCM10022256_09160</name>
</gene>
<keyword evidence="1" id="KW-0812">Transmembrane</keyword>
<dbReference type="EMBL" id="BAABAU010000001">
    <property type="protein sequence ID" value="GAA4265304.1"/>
    <property type="molecule type" value="Genomic_DNA"/>
</dbReference>
<protein>
    <submittedName>
        <fullName evidence="2">Uncharacterized protein</fullName>
    </submittedName>
</protein>
<accession>A0ABP8DZA0</accession>
<comment type="caution">
    <text evidence="2">The sequence shown here is derived from an EMBL/GenBank/DDBJ whole genome shotgun (WGS) entry which is preliminary data.</text>
</comment>
<proteinExistence type="predicted"/>
<evidence type="ECO:0000313" key="3">
    <source>
        <dbReference type="Proteomes" id="UP001501594"/>
    </source>
</evidence>
<sequence>MTVATLERTLGTALQSDLHDELTRWTDLGYAVTQATDTTVVLERRRLLGFCVNAALTAVTGLLWLAYWIPRTRHPRFDVVTLTSADDGSVVSEHRLDRR</sequence>
<name>A0ABP8DZA0_9MICO</name>
<reference evidence="3" key="1">
    <citation type="journal article" date="2019" name="Int. J. Syst. Evol. Microbiol.">
        <title>The Global Catalogue of Microorganisms (GCM) 10K type strain sequencing project: providing services to taxonomists for standard genome sequencing and annotation.</title>
        <authorList>
            <consortium name="The Broad Institute Genomics Platform"/>
            <consortium name="The Broad Institute Genome Sequencing Center for Infectious Disease"/>
            <person name="Wu L."/>
            <person name="Ma J."/>
        </authorList>
    </citation>
    <scope>NUCLEOTIDE SEQUENCE [LARGE SCALE GENOMIC DNA]</scope>
    <source>
        <strain evidence="3">JCM 17442</strain>
    </source>
</reference>
<evidence type="ECO:0000256" key="1">
    <source>
        <dbReference type="SAM" id="Phobius"/>
    </source>
</evidence>
<organism evidence="2 3">
    <name type="scientific">Frondihabitans peucedani</name>
    <dbReference type="NCBI Taxonomy" id="598626"/>
    <lineage>
        <taxon>Bacteria</taxon>
        <taxon>Bacillati</taxon>
        <taxon>Actinomycetota</taxon>
        <taxon>Actinomycetes</taxon>
        <taxon>Micrococcales</taxon>
        <taxon>Microbacteriaceae</taxon>
        <taxon>Frondihabitans</taxon>
    </lineage>
</organism>
<dbReference type="Proteomes" id="UP001501594">
    <property type="component" value="Unassembled WGS sequence"/>
</dbReference>
<feature type="transmembrane region" description="Helical" evidence="1">
    <location>
        <begin position="47"/>
        <end position="69"/>
    </location>
</feature>
<evidence type="ECO:0000313" key="2">
    <source>
        <dbReference type="EMBL" id="GAA4265304.1"/>
    </source>
</evidence>
<keyword evidence="1" id="KW-1133">Transmembrane helix</keyword>
<keyword evidence="1" id="KW-0472">Membrane</keyword>
<keyword evidence="3" id="KW-1185">Reference proteome</keyword>